<dbReference type="InterPro" id="IPR005135">
    <property type="entry name" value="Endo/exonuclease/phosphatase"/>
</dbReference>
<dbReference type="GO" id="GO:0004519">
    <property type="term" value="F:endonuclease activity"/>
    <property type="evidence" value="ECO:0007669"/>
    <property type="project" value="UniProtKB-KW"/>
</dbReference>
<organism evidence="2 3">
    <name type="scientific">Micromonospora pisi</name>
    <dbReference type="NCBI Taxonomy" id="589240"/>
    <lineage>
        <taxon>Bacteria</taxon>
        <taxon>Bacillati</taxon>
        <taxon>Actinomycetota</taxon>
        <taxon>Actinomycetes</taxon>
        <taxon>Micromonosporales</taxon>
        <taxon>Micromonosporaceae</taxon>
        <taxon>Micromonospora</taxon>
    </lineage>
</organism>
<dbReference type="SUPFAM" id="SSF56219">
    <property type="entry name" value="DNase I-like"/>
    <property type="match status" value="1"/>
</dbReference>
<dbReference type="Pfam" id="PF03372">
    <property type="entry name" value="Exo_endo_phos"/>
    <property type="match status" value="1"/>
</dbReference>
<evidence type="ECO:0000313" key="3">
    <source>
        <dbReference type="Proteomes" id="UP000277671"/>
    </source>
</evidence>
<name>A0A495JE40_9ACTN</name>
<sequence>MTQAGLPGTGGAGVRLRVLSYNVHGQRDDVAALASAVRAAEPDVVIVQEGPRRFRWRHKCGALADSLGLVLGGGGLPSLGNLVLTSLRVRVHRTWHRQFPLTPGRHMRGVIFAECAVGSDTTAPFVVVGTHLGTDPTERPGQAALLKRDLTELRLPVVLGADLNENSGGAAWRTIADGLTDAAVAADRADRGTYPCAEPRDRIDALFVDPRIEVTGYDVLDTPQTRRASDHFPILVDLLLPAHVPAPNRQTLGGGLDKG</sequence>
<proteinExistence type="predicted"/>
<dbReference type="Gene3D" id="3.60.10.10">
    <property type="entry name" value="Endonuclease/exonuclease/phosphatase"/>
    <property type="match status" value="1"/>
</dbReference>
<dbReference type="Proteomes" id="UP000277671">
    <property type="component" value="Unassembled WGS sequence"/>
</dbReference>
<keyword evidence="2" id="KW-0269">Exonuclease</keyword>
<dbReference type="AlphaFoldDB" id="A0A495JE40"/>
<dbReference type="InterPro" id="IPR036691">
    <property type="entry name" value="Endo/exonu/phosph_ase_sf"/>
</dbReference>
<dbReference type="OrthoDB" id="3820230at2"/>
<protein>
    <submittedName>
        <fullName evidence="2">Endonuclease/exonuclease/phosphatase family metal-dependent hydrolase</fullName>
    </submittedName>
</protein>
<dbReference type="RefSeq" id="WP_121161785.1">
    <property type="nucleotide sequence ID" value="NZ_RBKT01000001.1"/>
</dbReference>
<accession>A0A495JE40</accession>
<feature type="domain" description="Endonuclease/exonuclease/phosphatase" evidence="1">
    <location>
        <begin position="19"/>
        <end position="231"/>
    </location>
</feature>
<gene>
    <name evidence="2" type="ORF">BDK92_1541</name>
</gene>
<reference evidence="2 3" key="1">
    <citation type="submission" date="2018-10" db="EMBL/GenBank/DDBJ databases">
        <title>Sequencing the genomes of 1000 actinobacteria strains.</title>
        <authorList>
            <person name="Klenk H.-P."/>
        </authorList>
    </citation>
    <scope>NUCLEOTIDE SEQUENCE [LARGE SCALE GENOMIC DNA]</scope>
    <source>
        <strain evidence="2 3">DSM 45175</strain>
    </source>
</reference>
<keyword evidence="2" id="KW-0540">Nuclease</keyword>
<comment type="caution">
    <text evidence="2">The sequence shown here is derived from an EMBL/GenBank/DDBJ whole genome shotgun (WGS) entry which is preliminary data.</text>
</comment>
<keyword evidence="2" id="KW-0378">Hydrolase</keyword>
<dbReference type="EMBL" id="RBKT01000001">
    <property type="protein sequence ID" value="RKR87266.1"/>
    <property type="molecule type" value="Genomic_DNA"/>
</dbReference>
<evidence type="ECO:0000313" key="2">
    <source>
        <dbReference type="EMBL" id="RKR87266.1"/>
    </source>
</evidence>
<keyword evidence="2" id="KW-0255">Endonuclease</keyword>
<dbReference type="GO" id="GO:0004527">
    <property type="term" value="F:exonuclease activity"/>
    <property type="evidence" value="ECO:0007669"/>
    <property type="project" value="UniProtKB-KW"/>
</dbReference>
<keyword evidence="3" id="KW-1185">Reference proteome</keyword>
<evidence type="ECO:0000259" key="1">
    <source>
        <dbReference type="Pfam" id="PF03372"/>
    </source>
</evidence>